<evidence type="ECO:0000313" key="2">
    <source>
        <dbReference type="EMBL" id="MBD7966662.1"/>
    </source>
</evidence>
<feature type="transmembrane region" description="Helical" evidence="1">
    <location>
        <begin position="6"/>
        <end position="28"/>
    </location>
</feature>
<sequence length="60" mass="7223">MSFHWGIAVYQIVVFGFIILFFVGIYKFTQRILKHFKNTKETLERVEGKIDYLISEKHKN</sequence>
<proteinExistence type="predicted"/>
<keyword evidence="3" id="KW-1185">Reference proteome</keyword>
<keyword evidence="1" id="KW-1133">Transmembrane helix</keyword>
<evidence type="ECO:0000313" key="3">
    <source>
        <dbReference type="Proteomes" id="UP000608071"/>
    </source>
</evidence>
<protein>
    <submittedName>
        <fullName evidence="2">DUF4083 family protein</fullName>
    </submittedName>
</protein>
<keyword evidence="1" id="KW-0812">Transmembrane</keyword>
<dbReference type="EMBL" id="JACSQL010000001">
    <property type="protein sequence ID" value="MBD7966662.1"/>
    <property type="molecule type" value="Genomic_DNA"/>
</dbReference>
<reference evidence="2 3" key="1">
    <citation type="submission" date="2020-08" db="EMBL/GenBank/DDBJ databases">
        <title>A Genomic Blueprint of the Chicken Gut Microbiome.</title>
        <authorList>
            <person name="Gilroy R."/>
            <person name="Ravi A."/>
            <person name="Getino M."/>
            <person name="Pursley I."/>
            <person name="Horton D.L."/>
            <person name="Alikhan N.-F."/>
            <person name="Baker D."/>
            <person name="Gharbi K."/>
            <person name="Hall N."/>
            <person name="Watson M."/>
            <person name="Adriaenssens E.M."/>
            <person name="Foster-Nyarko E."/>
            <person name="Jarju S."/>
            <person name="Secka A."/>
            <person name="Antonio M."/>
            <person name="Oren A."/>
            <person name="Chaudhuri R."/>
            <person name="La Ragione R.M."/>
            <person name="Hildebrand F."/>
            <person name="Pallen M.J."/>
        </authorList>
    </citation>
    <scope>NUCLEOTIDE SEQUENCE [LARGE SCALE GENOMIC DNA]</scope>
    <source>
        <strain evidence="2 3">Sa2BVA9</strain>
    </source>
</reference>
<name>A0ABR8ST41_9BACL</name>
<dbReference type="RefSeq" id="WP_191797401.1">
    <property type="nucleotide sequence ID" value="NZ_JACSQL010000001.1"/>
</dbReference>
<evidence type="ECO:0000256" key="1">
    <source>
        <dbReference type="SAM" id="Phobius"/>
    </source>
</evidence>
<accession>A0ABR8ST41</accession>
<organism evidence="2 3">
    <name type="scientific">Paenibacillus gallinarum</name>
    <dbReference type="NCBI Taxonomy" id="2762232"/>
    <lineage>
        <taxon>Bacteria</taxon>
        <taxon>Bacillati</taxon>
        <taxon>Bacillota</taxon>
        <taxon>Bacilli</taxon>
        <taxon>Bacillales</taxon>
        <taxon>Paenibacillaceae</taxon>
        <taxon>Paenibacillus</taxon>
    </lineage>
</organism>
<keyword evidence="1" id="KW-0472">Membrane</keyword>
<dbReference type="Proteomes" id="UP000608071">
    <property type="component" value="Unassembled WGS sequence"/>
</dbReference>
<comment type="caution">
    <text evidence="2">The sequence shown here is derived from an EMBL/GenBank/DDBJ whole genome shotgun (WGS) entry which is preliminary data.</text>
</comment>
<gene>
    <name evidence="2" type="ORF">H9647_01160</name>
</gene>